<dbReference type="EMBL" id="AF220160">
    <property type="protein sequence ID" value="AAG35363.1"/>
    <property type="molecule type" value="Genomic_DNA"/>
</dbReference>
<organism evidence="1">
    <name type="scientific">Gallus gallus</name>
    <name type="common">Chicken</name>
    <dbReference type="NCBI Taxonomy" id="9031"/>
    <lineage>
        <taxon>Eukaryota</taxon>
        <taxon>Metazoa</taxon>
        <taxon>Chordata</taxon>
        <taxon>Craniata</taxon>
        <taxon>Vertebrata</taxon>
        <taxon>Euteleostomi</taxon>
        <taxon>Archelosauria</taxon>
        <taxon>Archosauria</taxon>
        <taxon>Dinosauria</taxon>
        <taxon>Saurischia</taxon>
        <taxon>Theropoda</taxon>
        <taxon>Coelurosauria</taxon>
        <taxon>Aves</taxon>
        <taxon>Neognathae</taxon>
        <taxon>Galloanserae</taxon>
        <taxon>Galliformes</taxon>
        <taxon>Phasianidae</taxon>
        <taxon>Phasianinae</taxon>
        <taxon>Gallus</taxon>
    </lineage>
</organism>
<accession>Q9DE23</accession>
<name>Q9DE23_CHICK</name>
<sequence>MVNDHLDQLQAFSCVVCHNS</sequence>
<evidence type="ECO:0000313" key="1">
    <source>
        <dbReference type="EMBL" id="AAG35363.1"/>
    </source>
</evidence>
<dbReference type="AlphaFoldDB" id="Q9DE23"/>
<proteinExistence type="predicted"/>
<protein>
    <submittedName>
        <fullName evidence="1">UORF2</fullName>
    </submittedName>
</protein>
<reference evidence="1" key="1">
    <citation type="journal article" date="2000" name="Mol. Cell. Biol.">
        <title>Cell-type-specific regulation of the retinoic acid receptor mediated by the orphan nuclear receptor TLX.</title>
        <authorList>
            <person name="Kobayashi M."/>
            <person name="Yu R.T."/>
            <person name="Yasuda K."/>
            <person name="Umesono K."/>
        </authorList>
    </citation>
    <scope>NUCLEOTIDE SEQUENCE</scope>
</reference>